<keyword evidence="1" id="KW-0805">Transcription regulation</keyword>
<dbReference type="InterPro" id="IPR050313">
    <property type="entry name" value="Carb_Metab_HTH_regulators"/>
</dbReference>
<dbReference type="GO" id="GO:0003677">
    <property type="term" value="F:DNA binding"/>
    <property type="evidence" value="ECO:0007669"/>
    <property type="project" value="UniProtKB-KW"/>
</dbReference>
<gene>
    <name evidence="5" type="ORF">HMPREF3293_01788</name>
</gene>
<keyword evidence="2" id="KW-0238">DNA-binding</keyword>
<dbReference type="SUPFAM" id="SSF46785">
    <property type="entry name" value="Winged helix' DNA-binding domain"/>
    <property type="match status" value="1"/>
</dbReference>
<proteinExistence type="predicted"/>
<dbReference type="SMART" id="SM01134">
    <property type="entry name" value="DeoRC"/>
    <property type="match status" value="1"/>
</dbReference>
<dbReference type="InterPro" id="IPR018356">
    <property type="entry name" value="Tscrpt_reg_HTH_DeoR_CS"/>
</dbReference>
<dbReference type="InterPro" id="IPR037171">
    <property type="entry name" value="NagB/RpiA_transferase-like"/>
</dbReference>
<dbReference type="SUPFAM" id="SSF100950">
    <property type="entry name" value="NagB/RpiA/CoA transferase-like"/>
    <property type="match status" value="1"/>
</dbReference>
<dbReference type="Gene3D" id="3.40.50.1360">
    <property type="match status" value="1"/>
</dbReference>
<dbReference type="PANTHER" id="PTHR30363:SF44">
    <property type="entry name" value="AGA OPERON TRANSCRIPTIONAL REPRESSOR-RELATED"/>
    <property type="match status" value="1"/>
</dbReference>
<keyword evidence="6" id="KW-1185">Reference proteome</keyword>
<dbReference type="EMBL" id="LSZW01000061">
    <property type="protein sequence ID" value="KXK65574.1"/>
    <property type="molecule type" value="Genomic_DNA"/>
</dbReference>
<dbReference type="Gene3D" id="1.10.10.10">
    <property type="entry name" value="Winged helix-like DNA-binding domain superfamily/Winged helix DNA-binding domain"/>
    <property type="match status" value="1"/>
</dbReference>
<evidence type="ECO:0000256" key="3">
    <source>
        <dbReference type="ARBA" id="ARBA00023163"/>
    </source>
</evidence>
<keyword evidence="3" id="KW-0804">Transcription</keyword>
<evidence type="ECO:0000256" key="2">
    <source>
        <dbReference type="ARBA" id="ARBA00023125"/>
    </source>
</evidence>
<dbReference type="STRING" id="626937.HMPREF3293_01788"/>
<dbReference type="GO" id="GO:0003700">
    <property type="term" value="F:DNA-binding transcription factor activity"/>
    <property type="evidence" value="ECO:0007669"/>
    <property type="project" value="InterPro"/>
</dbReference>
<dbReference type="InterPro" id="IPR014036">
    <property type="entry name" value="DeoR-like_C"/>
</dbReference>
<name>A0A136Q4Q2_9FIRM</name>
<dbReference type="PROSITE" id="PS00894">
    <property type="entry name" value="HTH_DEOR_1"/>
    <property type="match status" value="1"/>
</dbReference>
<dbReference type="InterPro" id="IPR036388">
    <property type="entry name" value="WH-like_DNA-bd_sf"/>
</dbReference>
<dbReference type="SMART" id="SM00420">
    <property type="entry name" value="HTH_DEOR"/>
    <property type="match status" value="1"/>
</dbReference>
<dbReference type="RefSeq" id="WP_066520008.1">
    <property type="nucleotide sequence ID" value="NZ_CABMOF010000002.1"/>
</dbReference>
<evidence type="ECO:0000259" key="4">
    <source>
        <dbReference type="PROSITE" id="PS51000"/>
    </source>
</evidence>
<dbReference type="PRINTS" id="PR00037">
    <property type="entry name" value="HTHLACR"/>
</dbReference>
<organism evidence="5 6">
    <name type="scientific">Christensenella minuta</name>
    <dbReference type="NCBI Taxonomy" id="626937"/>
    <lineage>
        <taxon>Bacteria</taxon>
        <taxon>Bacillati</taxon>
        <taxon>Bacillota</taxon>
        <taxon>Clostridia</taxon>
        <taxon>Christensenellales</taxon>
        <taxon>Christensenellaceae</taxon>
        <taxon>Christensenella</taxon>
    </lineage>
</organism>
<feature type="domain" description="HTH deoR-type" evidence="4">
    <location>
        <begin position="6"/>
        <end position="61"/>
    </location>
</feature>
<protein>
    <submittedName>
        <fullName evidence="5">Transcriptional regulator, DeoR family</fullName>
    </submittedName>
</protein>
<dbReference type="InterPro" id="IPR001034">
    <property type="entry name" value="DeoR_HTH"/>
</dbReference>
<dbReference type="PROSITE" id="PS51000">
    <property type="entry name" value="HTH_DEOR_2"/>
    <property type="match status" value="1"/>
</dbReference>
<dbReference type="OrthoDB" id="9797223at2"/>
<evidence type="ECO:0000313" key="6">
    <source>
        <dbReference type="Proteomes" id="UP000070366"/>
    </source>
</evidence>
<comment type="caution">
    <text evidence="5">The sequence shown here is derived from an EMBL/GenBank/DDBJ whole genome shotgun (WGS) entry which is preliminary data.</text>
</comment>
<dbReference type="KEGG" id="cmiu:B1H56_11635"/>
<dbReference type="Pfam" id="PF08220">
    <property type="entry name" value="HTH_DeoR"/>
    <property type="match status" value="1"/>
</dbReference>
<evidence type="ECO:0000313" key="5">
    <source>
        <dbReference type="EMBL" id="KXK65574.1"/>
    </source>
</evidence>
<sequence>MNGELIQLRQNEIYEYIKGRNLTTIQDISEALHMSQSTVRRDLKKLEEEQKVVSFHGGVSAHIGDEPFTERKVRHAREKETVGRRAARLVESGDIIYIGGGSSTYAFASALSCRTNLENVAVVTAAMNIANCFMGNAGFQVIVPGGIVKTFDESMTSQMTLDGLSAFNFTKAFLGVQGLTVGRGYTLPTIELAELKKAVIAHTDRVILLCDYTKLGKVGSYNICPVSRIDTVVTDKRGRGAGEQEAIGRAGVDFIFA</sequence>
<dbReference type="AlphaFoldDB" id="A0A136Q4Q2"/>
<dbReference type="Proteomes" id="UP000070366">
    <property type="component" value="Unassembled WGS sequence"/>
</dbReference>
<dbReference type="Pfam" id="PF00455">
    <property type="entry name" value="DeoRC"/>
    <property type="match status" value="1"/>
</dbReference>
<dbReference type="InterPro" id="IPR036390">
    <property type="entry name" value="WH_DNA-bd_sf"/>
</dbReference>
<accession>A0A136Q4Q2</accession>
<dbReference type="PANTHER" id="PTHR30363">
    <property type="entry name" value="HTH-TYPE TRANSCRIPTIONAL REGULATOR SRLR-RELATED"/>
    <property type="match status" value="1"/>
</dbReference>
<evidence type="ECO:0000256" key="1">
    <source>
        <dbReference type="ARBA" id="ARBA00023015"/>
    </source>
</evidence>
<reference evidence="5 6" key="1">
    <citation type="submission" date="2016-02" db="EMBL/GenBank/DDBJ databases">
        <authorList>
            <person name="Wen L."/>
            <person name="He K."/>
            <person name="Yang H."/>
        </authorList>
    </citation>
    <scope>NUCLEOTIDE SEQUENCE [LARGE SCALE GENOMIC DNA]</scope>
    <source>
        <strain evidence="5 6">DSM 22607</strain>
    </source>
</reference>